<evidence type="ECO:0000313" key="3">
    <source>
        <dbReference type="Proteomes" id="UP000637061"/>
    </source>
</evidence>
<protein>
    <submittedName>
        <fullName evidence="2">Hemolysin activation/secretion-like protein</fullName>
    </submittedName>
</protein>
<evidence type="ECO:0000256" key="1">
    <source>
        <dbReference type="SAM" id="SignalP"/>
    </source>
</evidence>
<keyword evidence="1" id="KW-0732">Signal</keyword>
<organism evidence="2 3">
    <name type="scientific">Pseudomonas putida</name>
    <name type="common">Arthrobacter siderocapsulatus</name>
    <dbReference type="NCBI Taxonomy" id="303"/>
    <lineage>
        <taxon>Bacteria</taxon>
        <taxon>Pseudomonadati</taxon>
        <taxon>Pseudomonadota</taxon>
        <taxon>Gammaproteobacteria</taxon>
        <taxon>Pseudomonadales</taxon>
        <taxon>Pseudomonadaceae</taxon>
        <taxon>Pseudomonas</taxon>
    </lineage>
</organism>
<accession>A0A8I1EBV5</accession>
<comment type="caution">
    <text evidence="2">The sequence shown here is derived from an EMBL/GenBank/DDBJ whole genome shotgun (WGS) entry which is preliminary data.</text>
</comment>
<reference evidence="2" key="1">
    <citation type="submission" date="2020-12" db="EMBL/GenBank/DDBJ databases">
        <title>Enhanced detection system for hospital associated transmission using whole genome sequencing surveillance.</title>
        <authorList>
            <person name="Harrison L.H."/>
            <person name="Van Tyne D."/>
            <person name="Marsh J.W."/>
            <person name="Griffith M.P."/>
            <person name="Snyder D.J."/>
            <person name="Cooper V.S."/>
            <person name="Mustapha M."/>
        </authorList>
    </citation>
    <scope>NUCLEOTIDE SEQUENCE</scope>
    <source>
        <strain evidence="2">PSB00042</strain>
    </source>
</reference>
<dbReference type="Proteomes" id="UP000637061">
    <property type="component" value="Unassembled WGS sequence"/>
</dbReference>
<dbReference type="EMBL" id="JAEHTE010000001">
    <property type="protein sequence ID" value="MBI6882497.1"/>
    <property type="molecule type" value="Genomic_DNA"/>
</dbReference>
<feature type="chain" id="PRO_5034456674" evidence="1">
    <location>
        <begin position="21"/>
        <end position="471"/>
    </location>
</feature>
<dbReference type="RefSeq" id="WP_198746114.1">
    <property type="nucleotide sequence ID" value="NZ_JAEHTE010000001.1"/>
</dbReference>
<proteinExistence type="predicted"/>
<dbReference type="AlphaFoldDB" id="A0A8I1EBV5"/>
<feature type="signal peptide" evidence="1">
    <location>
        <begin position="1"/>
        <end position="20"/>
    </location>
</feature>
<sequence length="471" mass="50744">MKLKLIASSILLAYSVCSHAAPMIEGNTLIANDIIDRQIGYAKPGSAEEAARVVVGLYEQYGYLGVKANVEGNTIRIIEPNAEISGDYDQAWLPSNNGVVIIGDIQNSMAMADVKNRFQTMDVIVGDLKGDGKVDMSINRGKATKPYEASVSYSSRGQDATARDLVTIMGAAHVGGGVRVDASVTHGLSDLRSESKGGRMDAGRLSARKATQVGEFSIAGDISGTDIGGKEATQSEYELAGKTRRITLGHRYAFPSVGTVTNNLTWIRRDLSFGLFDVNEKQDYKTWNTSYYGQFGAHQLNASVTKGLTGERSYNKVPIMGTFNPNFYSAQLGYGFQGLAFEKELGYGLSASYFTGSKDMPSAERLSIGGSGRGSSHQNGVVSGYKGYFGEARLYAMKAPYLSDLGIKPYVSINGAATTDAIGDEHQIVATEFGLLGKWRDFSGSVSYANSIKEKNVDHDSRLNMDVSYSF</sequence>
<gene>
    <name evidence="2" type="ORF">JEU22_01115</name>
</gene>
<name>A0A8I1EBV5_PSEPU</name>
<evidence type="ECO:0000313" key="2">
    <source>
        <dbReference type="EMBL" id="MBI6882497.1"/>
    </source>
</evidence>